<keyword evidence="3 5" id="KW-1133">Transmembrane helix</keyword>
<name>A0A6N7EMF0_9MICO</name>
<organism evidence="7 8">
    <name type="scientific">Georgenia subflava</name>
    <dbReference type="NCBI Taxonomy" id="1622177"/>
    <lineage>
        <taxon>Bacteria</taxon>
        <taxon>Bacillati</taxon>
        <taxon>Actinomycetota</taxon>
        <taxon>Actinomycetes</taxon>
        <taxon>Micrococcales</taxon>
        <taxon>Bogoriellaceae</taxon>
        <taxon>Georgenia</taxon>
    </lineage>
</organism>
<dbReference type="GO" id="GO:0005886">
    <property type="term" value="C:plasma membrane"/>
    <property type="evidence" value="ECO:0007669"/>
    <property type="project" value="UniProtKB-SubCell"/>
</dbReference>
<evidence type="ECO:0000256" key="1">
    <source>
        <dbReference type="ARBA" id="ARBA00004651"/>
    </source>
</evidence>
<feature type="transmembrane region" description="Helical" evidence="5">
    <location>
        <begin position="291"/>
        <end position="309"/>
    </location>
</feature>
<feature type="transmembrane region" description="Helical" evidence="5">
    <location>
        <begin position="315"/>
        <end position="337"/>
    </location>
</feature>
<feature type="transmembrane region" description="Helical" evidence="5">
    <location>
        <begin position="104"/>
        <end position="124"/>
    </location>
</feature>
<sequence length="674" mass="71147">MSRPRVLSYALGDVANNLSFLMTSTFLMVYMTDIAGIPAAAAGTIYAVTKVWAGVTDLLAGSTVDRANTRWGRLRPWILWGSTPLAIVFVLLFSAPANLTVTQAIAWVFLFDALFQLVYSFVNIPYGSLAAAMTQDSVDRSRLSGARSIASAVTGVVLSAVVSPQFQDTAADGVRLRFTLTAAALGVIAVVLYLLCFRNTREVVPRSPGKVKLARTLSMVRHNKPLLVLCAGAFFLLGAMFTMSAVGMYYARDVLGNAGYFTFLMLGQTVGTVLAASLVPTITVRLGKRGGYVTMAGVAVLGYVLVFLVPAGGQALLIAIIAWFIFGVGSGGSNALMFSMQADTVDYGEWRTGVRSEGGSYSVLSFVRKSGQGLGGAIGAAVIGAFGYVAAAPTQTADAVLGIRVATGAVPAVLGVVAALIMLLYPLTTQQHRELVAELTERRTQGVAATTGGGAVPADAQLGDGRTTIVTSRGIRPVVTFFGEYGSGATTIAARVAERLDVPFVGQAMSSAQVAATAPAGLRSAGAWERFVRSVAYTATNDTDLARGAEATSDYAMVVENTRSVIDSLRDGGVLVGRNGTVILGKAVGALHIRLTAPTELRVSRVAADVGVAPERARELVAHEDEIRAEISRRLYGWDPDDEEHYDLVINTGTFTYGHVVDLIIEAYRHKYPA</sequence>
<protein>
    <submittedName>
        <fullName evidence="7">MFS transporter</fullName>
    </submittedName>
</protein>
<dbReference type="InterPro" id="IPR020846">
    <property type="entry name" value="MFS_dom"/>
</dbReference>
<keyword evidence="4 5" id="KW-0472">Membrane</keyword>
<evidence type="ECO:0000256" key="3">
    <source>
        <dbReference type="ARBA" id="ARBA00022989"/>
    </source>
</evidence>
<dbReference type="InterPro" id="IPR036259">
    <property type="entry name" value="MFS_trans_sf"/>
</dbReference>
<evidence type="ECO:0000259" key="6">
    <source>
        <dbReference type="PROSITE" id="PS50850"/>
    </source>
</evidence>
<dbReference type="AlphaFoldDB" id="A0A6N7EMF0"/>
<dbReference type="Pfam" id="PF13189">
    <property type="entry name" value="Cytidylate_kin2"/>
    <property type="match status" value="1"/>
</dbReference>
<dbReference type="InterPro" id="IPR001927">
    <property type="entry name" value="Na/Gal_symport"/>
</dbReference>
<evidence type="ECO:0000256" key="2">
    <source>
        <dbReference type="ARBA" id="ARBA00022692"/>
    </source>
</evidence>
<dbReference type="Pfam" id="PF13347">
    <property type="entry name" value="MFS_2"/>
    <property type="match status" value="1"/>
</dbReference>
<evidence type="ECO:0000256" key="5">
    <source>
        <dbReference type="SAM" id="Phobius"/>
    </source>
</evidence>
<dbReference type="EMBL" id="WHPC01000073">
    <property type="protein sequence ID" value="MPV38308.1"/>
    <property type="molecule type" value="Genomic_DNA"/>
</dbReference>
<proteinExistence type="predicted"/>
<accession>A0A6N7EMF0</accession>
<evidence type="ECO:0000256" key="4">
    <source>
        <dbReference type="ARBA" id="ARBA00023136"/>
    </source>
</evidence>
<keyword evidence="8" id="KW-1185">Reference proteome</keyword>
<evidence type="ECO:0000313" key="8">
    <source>
        <dbReference type="Proteomes" id="UP000437709"/>
    </source>
</evidence>
<comment type="caution">
    <text evidence="7">The sequence shown here is derived from an EMBL/GenBank/DDBJ whole genome shotgun (WGS) entry which is preliminary data.</text>
</comment>
<dbReference type="GO" id="GO:0006814">
    <property type="term" value="P:sodium ion transport"/>
    <property type="evidence" value="ECO:0007669"/>
    <property type="project" value="InterPro"/>
</dbReference>
<feature type="transmembrane region" description="Helical" evidence="5">
    <location>
        <begin position="77"/>
        <end position="98"/>
    </location>
</feature>
<reference evidence="7 8" key="1">
    <citation type="submission" date="2019-10" db="EMBL/GenBank/DDBJ databases">
        <title>Georgenia wutianyii sp. nov. and Georgenia yuyongxinii sp. nov. isolated from plateau pika (Ochotona curzoniae) in the Qinghai-Tibet plateau of China.</title>
        <authorList>
            <person name="Tian Z."/>
        </authorList>
    </citation>
    <scope>NUCLEOTIDE SEQUENCE [LARGE SCALE GENOMIC DNA]</scope>
    <source>
        <strain evidence="7 8">JCM 19765</strain>
    </source>
</reference>
<dbReference type="SUPFAM" id="SSF52540">
    <property type="entry name" value="P-loop containing nucleoside triphosphate hydrolases"/>
    <property type="match status" value="1"/>
</dbReference>
<dbReference type="Proteomes" id="UP000437709">
    <property type="component" value="Unassembled WGS sequence"/>
</dbReference>
<dbReference type="GO" id="GO:0008643">
    <property type="term" value="P:carbohydrate transport"/>
    <property type="evidence" value="ECO:0007669"/>
    <property type="project" value="InterPro"/>
</dbReference>
<feature type="domain" description="Major facilitator superfamily (MFS) profile" evidence="6">
    <location>
        <begin position="5"/>
        <end position="430"/>
    </location>
</feature>
<keyword evidence="2 5" id="KW-0812">Transmembrane</keyword>
<dbReference type="Gene3D" id="3.40.50.300">
    <property type="entry name" value="P-loop containing nucleotide triphosphate hydrolases"/>
    <property type="match status" value="1"/>
</dbReference>
<dbReference type="OrthoDB" id="3717977at2"/>
<dbReference type="InterPro" id="IPR027417">
    <property type="entry name" value="P-loop_NTPase"/>
</dbReference>
<dbReference type="Gene3D" id="1.20.1250.20">
    <property type="entry name" value="MFS general substrate transporter like domains"/>
    <property type="match status" value="2"/>
</dbReference>
<dbReference type="PROSITE" id="PS50850">
    <property type="entry name" value="MFS"/>
    <property type="match status" value="1"/>
</dbReference>
<feature type="transmembrane region" description="Helical" evidence="5">
    <location>
        <begin position="178"/>
        <end position="197"/>
    </location>
</feature>
<feature type="transmembrane region" description="Helical" evidence="5">
    <location>
        <begin position="403"/>
        <end position="425"/>
    </location>
</feature>
<dbReference type="CDD" id="cd17332">
    <property type="entry name" value="MFS_MelB_like"/>
    <property type="match status" value="1"/>
</dbReference>
<dbReference type="PANTHER" id="PTHR11328:SF24">
    <property type="entry name" value="MAJOR FACILITATOR SUPERFAMILY (MFS) PROFILE DOMAIN-CONTAINING PROTEIN"/>
    <property type="match status" value="1"/>
</dbReference>
<dbReference type="PANTHER" id="PTHR11328">
    <property type="entry name" value="MAJOR FACILITATOR SUPERFAMILY DOMAIN-CONTAINING PROTEIN"/>
    <property type="match status" value="1"/>
</dbReference>
<feature type="transmembrane region" description="Helical" evidence="5">
    <location>
        <begin position="145"/>
        <end position="166"/>
    </location>
</feature>
<dbReference type="SUPFAM" id="SSF103473">
    <property type="entry name" value="MFS general substrate transporter"/>
    <property type="match status" value="1"/>
</dbReference>
<dbReference type="InterPro" id="IPR039672">
    <property type="entry name" value="MFS_2"/>
</dbReference>
<feature type="transmembrane region" description="Helical" evidence="5">
    <location>
        <begin position="257"/>
        <end position="279"/>
    </location>
</feature>
<gene>
    <name evidence="7" type="ORF">GB881_14865</name>
</gene>
<feature type="transmembrane region" description="Helical" evidence="5">
    <location>
        <begin position="226"/>
        <end position="251"/>
    </location>
</feature>
<evidence type="ECO:0000313" key="7">
    <source>
        <dbReference type="EMBL" id="MPV38308.1"/>
    </source>
</evidence>
<dbReference type="GO" id="GO:0015293">
    <property type="term" value="F:symporter activity"/>
    <property type="evidence" value="ECO:0007669"/>
    <property type="project" value="InterPro"/>
</dbReference>
<dbReference type="NCBIfam" id="TIGR00792">
    <property type="entry name" value="gph"/>
    <property type="match status" value="1"/>
</dbReference>
<comment type="subcellular location">
    <subcellularLocation>
        <location evidence="1">Cell membrane</location>
        <topology evidence="1">Multi-pass membrane protein</topology>
    </subcellularLocation>
</comment>
<feature type="transmembrane region" description="Helical" evidence="5">
    <location>
        <begin position="373"/>
        <end position="391"/>
    </location>
</feature>